<dbReference type="Pfam" id="PF00078">
    <property type="entry name" value="RVT_1"/>
    <property type="match status" value="1"/>
</dbReference>
<protein>
    <recommendedName>
        <fullName evidence="1">Reverse transcriptase domain-containing protein</fullName>
    </recommendedName>
</protein>
<dbReference type="PROSITE" id="PS50878">
    <property type="entry name" value="RT_POL"/>
    <property type="match status" value="1"/>
</dbReference>
<dbReference type="Proteomes" id="UP000274756">
    <property type="component" value="Unassembled WGS sequence"/>
</dbReference>
<gene>
    <name evidence="2" type="ORF">DME_LOCUS2748</name>
</gene>
<feature type="domain" description="Reverse transcriptase" evidence="1">
    <location>
        <begin position="276"/>
        <end position="519"/>
    </location>
</feature>
<proteinExistence type="predicted"/>
<dbReference type="SUPFAM" id="SSF56672">
    <property type="entry name" value="DNA/RNA polymerases"/>
    <property type="match status" value="1"/>
</dbReference>
<accession>A0A3P7PCB1</accession>
<evidence type="ECO:0000313" key="2">
    <source>
        <dbReference type="EMBL" id="VDN52775.1"/>
    </source>
</evidence>
<organism evidence="2 3">
    <name type="scientific">Dracunculus medinensis</name>
    <name type="common">Guinea worm</name>
    <dbReference type="NCBI Taxonomy" id="318479"/>
    <lineage>
        <taxon>Eukaryota</taxon>
        <taxon>Metazoa</taxon>
        <taxon>Ecdysozoa</taxon>
        <taxon>Nematoda</taxon>
        <taxon>Chromadorea</taxon>
        <taxon>Rhabditida</taxon>
        <taxon>Spirurina</taxon>
        <taxon>Dracunculoidea</taxon>
        <taxon>Dracunculidae</taxon>
        <taxon>Dracunculus</taxon>
    </lineage>
</organism>
<dbReference type="OrthoDB" id="5875724at2759"/>
<dbReference type="AlphaFoldDB" id="A0A3P7PCB1"/>
<dbReference type="CDD" id="cd01650">
    <property type="entry name" value="RT_nLTR_like"/>
    <property type="match status" value="1"/>
</dbReference>
<keyword evidence="3" id="KW-1185">Reference proteome</keyword>
<evidence type="ECO:0000259" key="1">
    <source>
        <dbReference type="PROSITE" id="PS50878"/>
    </source>
</evidence>
<dbReference type="EMBL" id="UYYG01000078">
    <property type="protein sequence ID" value="VDN52775.1"/>
    <property type="molecule type" value="Genomic_DNA"/>
</dbReference>
<dbReference type="STRING" id="318479.A0A3P7PCB1"/>
<dbReference type="InterPro" id="IPR043502">
    <property type="entry name" value="DNA/RNA_pol_sf"/>
</dbReference>
<dbReference type="InterPro" id="IPR000477">
    <property type="entry name" value="RT_dom"/>
</dbReference>
<name>A0A3P7PCB1_DRAME</name>
<sequence>MLKSQDNCSKPVKKKRLCRRGGILAVGHFLNFCTYQHVKVATRYNTILDVVLATPTSLVDSIRVLEPFCKIDHNIIHASLKLDRYSPPSRFSRSYRHCNYEIFNSILAEINFNFLNSNILYLIDQYISLRKTNPLRSIPTFQKSFKKIVKKLYNKYQLTKLPNDLSAYKESLKSFRSAIHNYFLNKEEQLLNIDRNSFWTYIKRKFSNPCKQLILQHNDNVITSDIDIANVFNQHFSSVFTKDNTHISCFNIEITLLDVCDALNRLNLPLFLIYKDIMKSGLNPKIWKLSHIVPIHKKGSTYDASNYRPISLTCVGSKVLERLICNKLLIYLDHGFCTKKSTSSQILANLSDWSASIDNGKIVSVVYLDLAKAFDTVSHSKLLVTLNSYGITGDLYNWVSDYIKDRYQAVYVNNTLSDMIPAKSIVPQGNCIAPLLFLLYINDITTVVINSTIYLYANDCKIYYSHGRTDSLSPLQEDLNRIADWLYDRQITLSFQKCSVLHINSKRFDLPNLFINGNLINRVSHISDLGIIMDENLDFDLQICRTIVKKSSRILNFIFRSFRTKLKVFLSNYTKHSFGLFLITVLP</sequence>
<evidence type="ECO:0000313" key="3">
    <source>
        <dbReference type="Proteomes" id="UP000274756"/>
    </source>
</evidence>
<dbReference type="PANTHER" id="PTHR33332">
    <property type="entry name" value="REVERSE TRANSCRIPTASE DOMAIN-CONTAINING PROTEIN"/>
    <property type="match status" value="1"/>
</dbReference>
<reference evidence="2 3" key="1">
    <citation type="submission" date="2018-11" db="EMBL/GenBank/DDBJ databases">
        <authorList>
            <consortium name="Pathogen Informatics"/>
        </authorList>
    </citation>
    <scope>NUCLEOTIDE SEQUENCE [LARGE SCALE GENOMIC DNA]</scope>
</reference>